<evidence type="ECO:0000313" key="4">
    <source>
        <dbReference type="EMBL" id="KAK2151820.1"/>
    </source>
</evidence>
<evidence type="ECO:0000256" key="2">
    <source>
        <dbReference type="SAM" id="MobiDB-lite"/>
    </source>
</evidence>
<proteinExistence type="predicted"/>
<dbReference type="AlphaFoldDB" id="A0AAD9JG61"/>
<dbReference type="EMBL" id="JAODUO010002553">
    <property type="protein sequence ID" value="KAK2151820.1"/>
    <property type="molecule type" value="Genomic_DNA"/>
</dbReference>
<protein>
    <recommendedName>
        <fullName evidence="3">Thyroglobulin type-1 domain-containing protein</fullName>
    </recommendedName>
</protein>
<gene>
    <name evidence="4" type="ORF">NP493_2565g00004</name>
</gene>
<name>A0AAD9JG61_RIDPI</name>
<dbReference type="SUPFAM" id="SSF49899">
    <property type="entry name" value="Concanavalin A-like lectins/glucanases"/>
    <property type="match status" value="1"/>
</dbReference>
<dbReference type="PROSITE" id="PS51162">
    <property type="entry name" value="THYROGLOBULIN_1_2"/>
    <property type="match status" value="1"/>
</dbReference>
<feature type="domain" description="Thyroglobulin type-1" evidence="3">
    <location>
        <begin position="109"/>
        <end position="175"/>
    </location>
</feature>
<comment type="caution">
    <text evidence="1">Lacks conserved residue(s) required for the propagation of feature annotation.</text>
</comment>
<evidence type="ECO:0000313" key="5">
    <source>
        <dbReference type="Proteomes" id="UP001209878"/>
    </source>
</evidence>
<sequence length="605" mass="66423">MGPCGEYGPCSESCGEEGTRETTKDCWLNDGTTGEEIDGTREQEPCVETCLIPCPVRECGPCGEYGSCSESCGEEGTRETTKDCWLNDGTTGEEIDGTREQEPCVETCLIPCPVPECGPCGEYGPCSESCGEEGTRETTKDCWLNDGTTGEEIDGTREQEPCVETCLIPCPVPECGPCGEYGPCSESCGEEGTRETTKDCWLNDGTTGEEMDGTREQEPCVETCLVPCPVRECGPCGEYGPCSESCGEEGTRETTKDCWLNDGTTGEEIDGTREQEPCVESCLIVCPTTTTAPWIPDCSRCDYTKGQIWIEDRNNCHMYFICEPLGNGDYRIHHVTCGVQFWNHVYHTCVSVMPADANCEVGLIHLYIQPSTPNVPCPYEPYPGDASKFWVNGDPLTISNCAQGMEFVNVGEICDCLPAGPVAEVIPQCEDDLLLYFPYEEHFNDVTCHQAIATQYGSGVSIQFDAERNGNVACFTGETHFEVAFLRTWFANNKVDKFTVSVRFKRQVEQESPVGIVNNGDCIDTAGFLIGHAQGTASADDCWYHVVWVYDGQCLMMYLDGELKETIPISGYLMNNDVPIYASTTECCHLARFCSSRSRKMSITA</sequence>
<keyword evidence="5" id="KW-1185">Reference proteome</keyword>
<accession>A0AAD9JG61</accession>
<evidence type="ECO:0000256" key="1">
    <source>
        <dbReference type="PROSITE-ProRule" id="PRU00500"/>
    </source>
</evidence>
<feature type="region of interest" description="Disordered" evidence="2">
    <location>
        <begin position="1"/>
        <end position="22"/>
    </location>
</feature>
<dbReference type="Proteomes" id="UP001209878">
    <property type="component" value="Unassembled WGS sequence"/>
</dbReference>
<evidence type="ECO:0000259" key="3">
    <source>
        <dbReference type="PROSITE" id="PS51162"/>
    </source>
</evidence>
<comment type="caution">
    <text evidence="4">The sequence shown here is derived from an EMBL/GenBank/DDBJ whole genome shotgun (WGS) entry which is preliminary data.</text>
</comment>
<dbReference type="InterPro" id="IPR013320">
    <property type="entry name" value="ConA-like_dom_sf"/>
</dbReference>
<organism evidence="4 5">
    <name type="scientific">Ridgeia piscesae</name>
    <name type="common">Tubeworm</name>
    <dbReference type="NCBI Taxonomy" id="27915"/>
    <lineage>
        <taxon>Eukaryota</taxon>
        <taxon>Metazoa</taxon>
        <taxon>Spiralia</taxon>
        <taxon>Lophotrochozoa</taxon>
        <taxon>Annelida</taxon>
        <taxon>Polychaeta</taxon>
        <taxon>Sedentaria</taxon>
        <taxon>Canalipalpata</taxon>
        <taxon>Sabellida</taxon>
        <taxon>Siboglinidae</taxon>
        <taxon>Ridgeia</taxon>
    </lineage>
</organism>
<reference evidence="4" key="1">
    <citation type="journal article" date="2023" name="Mol. Biol. Evol.">
        <title>Third-Generation Sequencing Reveals the Adaptive Role of the Epigenome in Three Deep-Sea Polychaetes.</title>
        <authorList>
            <person name="Perez M."/>
            <person name="Aroh O."/>
            <person name="Sun Y."/>
            <person name="Lan Y."/>
            <person name="Juniper S.K."/>
            <person name="Young C.R."/>
            <person name="Angers B."/>
            <person name="Qian P.Y."/>
        </authorList>
    </citation>
    <scope>NUCLEOTIDE SEQUENCE</scope>
    <source>
        <strain evidence="4">R07B-5</strain>
    </source>
</reference>
<dbReference type="InterPro" id="IPR000716">
    <property type="entry name" value="Thyroglobulin_1"/>
</dbReference>
<dbReference type="Gene3D" id="2.60.120.200">
    <property type="match status" value="1"/>
</dbReference>